<protein>
    <recommendedName>
        <fullName evidence="1">DUF3376 domain-containing protein</fullName>
    </recommendedName>
</protein>
<evidence type="ECO:0000259" key="1">
    <source>
        <dbReference type="Pfam" id="PF11856"/>
    </source>
</evidence>
<dbReference type="InterPro" id="IPR024282">
    <property type="entry name" value="DUF3376"/>
</dbReference>
<dbReference type="EMBL" id="LPZR01000135">
    <property type="protein sequence ID" value="KYO52924.1"/>
    <property type="molecule type" value="Genomic_DNA"/>
</dbReference>
<feature type="domain" description="DUF3376" evidence="1">
    <location>
        <begin position="127"/>
        <end position="214"/>
    </location>
</feature>
<dbReference type="AlphaFoldDB" id="A0A162L2L1"/>
<organism evidence="2 3">
    <name type="scientific">Tistrella mobilis</name>
    <dbReference type="NCBI Taxonomy" id="171437"/>
    <lineage>
        <taxon>Bacteria</taxon>
        <taxon>Pseudomonadati</taxon>
        <taxon>Pseudomonadota</taxon>
        <taxon>Alphaproteobacteria</taxon>
        <taxon>Geminicoccales</taxon>
        <taxon>Geminicoccaceae</taxon>
        <taxon>Tistrella</taxon>
    </lineage>
</organism>
<gene>
    <name evidence="2" type="ORF">AUP44_04320</name>
</gene>
<comment type="caution">
    <text evidence="2">The sequence shown here is derived from an EMBL/GenBank/DDBJ whole genome shotgun (WGS) entry which is preliminary data.</text>
</comment>
<reference evidence="2 3" key="1">
    <citation type="submission" date="2015-12" db="EMBL/GenBank/DDBJ databases">
        <title>Genome sequence of Tistrella mobilis MCCC 1A02139.</title>
        <authorList>
            <person name="Lu L."/>
            <person name="Lai Q."/>
            <person name="Shao Z."/>
            <person name="Qian P."/>
        </authorList>
    </citation>
    <scope>NUCLEOTIDE SEQUENCE [LARGE SCALE GENOMIC DNA]</scope>
    <source>
        <strain evidence="2 3">MCCC 1A02139</strain>
    </source>
</reference>
<accession>A0A162L2L1</accession>
<proteinExistence type="predicted"/>
<evidence type="ECO:0000313" key="2">
    <source>
        <dbReference type="EMBL" id="KYO52924.1"/>
    </source>
</evidence>
<dbReference type="Proteomes" id="UP000075787">
    <property type="component" value="Unassembled WGS sequence"/>
</dbReference>
<evidence type="ECO:0000313" key="3">
    <source>
        <dbReference type="Proteomes" id="UP000075787"/>
    </source>
</evidence>
<sequence length="264" mass="28998">MDRFKAALFPLADARVIIHKDDDYACIEKLAALETAEINSLTGQLLKPRNEQQVANKLDELNLSGDFAILFDGIARNAKEEANKIDRGLNEAIATIKDTSFGEEISAENAVFELVDPLVSTEYGRHGIEEPQAVRVVRMSPADCPYLRDHSRCCDMHNRSRCRDMCNCPQSRDITPLGGGLGAFAGFLSYDARVHDILLGRLNGAERLLDVILDAAGLNHGAAEGLKKHYLSRLFDAIARDLIANVGEQSGLGKPATQLLQRLK</sequence>
<name>A0A162L2L1_9PROT</name>
<dbReference type="Pfam" id="PF11856">
    <property type="entry name" value="DUF3376"/>
    <property type="match status" value="1"/>
</dbReference>